<evidence type="ECO:0008006" key="3">
    <source>
        <dbReference type="Google" id="ProtNLM"/>
    </source>
</evidence>
<feature type="compositionally biased region" description="Basic and acidic residues" evidence="1">
    <location>
        <begin position="519"/>
        <end position="529"/>
    </location>
</feature>
<feature type="region of interest" description="Disordered" evidence="1">
    <location>
        <begin position="470"/>
        <end position="534"/>
    </location>
</feature>
<protein>
    <recommendedName>
        <fullName evidence="3">Integrase, catalytic region, zinc finger, CCHC-type, peptidase aspartic, catalytic</fullName>
    </recommendedName>
</protein>
<sequence length="807" mass="92009">MNNKKRIVNLEYFREMMHICPRIPNQTFDELPFEEEILAFLRYLGHSGEIKKITDVNINKLHQPWRSFAAVINKCLSGKVQGTIVSGYLKLRFYRACTTRRTWTLLIFCGKILYIKLSIKIPRRAMRCTTPDLQRNSAADKEYYAIASGAAPPKMKASVRKTQSSSDTTIPPPTAAGIKLSTSAKGKQPAKSSKAKGLSMLSEVALTEAKQIKLATKRSLQQTHISQASGSDDDDDDDVDDQSEVDDDDGDDQEDEDEQDDDDQDDNDDDQDSDNNGDNFVHPKLSTHDEEAKDEESFDPIIQTPSQVENSDDESNDDESYGMNTLEANFSEFMQNQFAGAVSSILAQAKNEDFLNKLDENIQKIIKEQVNEQVNVQVSKILPKIKKTVNEQLETKVLTRSSNSSKASYVVAANLFELELKKILIEKMESNKSIHRSDEQRNLYKALVDNYECDKIILDTYGDTVTLKRRKEPDSTSASKEKASKTTGKSTKGCKSHQKTASESAPAEEPIQTTQDLEEPSHQEFKTATHESIQPWISDMAKQADSRTSFNELMDTPVDFSVFQMNRLKVDTLTPELLAGPTYEQMKGSCKSLVELELFLEEVYKAITDQLDWNNPEGQQYPHNLLKPLPLITPKVVERLQEASHQDIEDMLLLLVQGKLTNLTVEERFAFNVSLRMFTRSMVIKRRVEDLQLGEESYQKKLNLTKPDTDNTLNDVRTALDDHLKGIRIQYLPQTIWRRSDKERATPMIQAIEKQLKIKRIMRKVCWREIVRGRLQDATTDHMIYHMMSLSYKGQTRTYLSCEFVNN</sequence>
<feature type="compositionally biased region" description="Polar residues" evidence="1">
    <location>
        <begin position="160"/>
        <end position="169"/>
    </location>
</feature>
<feature type="compositionally biased region" description="Acidic residues" evidence="1">
    <location>
        <begin position="310"/>
        <end position="320"/>
    </location>
</feature>
<feature type="region of interest" description="Disordered" evidence="1">
    <location>
        <begin position="154"/>
        <end position="198"/>
    </location>
</feature>
<name>A0A699H0D3_TANCI</name>
<feature type="compositionally biased region" description="Acidic residues" evidence="1">
    <location>
        <begin position="231"/>
        <end position="275"/>
    </location>
</feature>
<comment type="caution">
    <text evidence="2">The sequence shown here is derived from an EMBL/GenBank/DDBJ whole genome shotgun (WGS) entry which is preliminary data.</text>
</comment>
<feature type="compositionally biased region" description="Basic and acidic residues" evidence="1">
    <location>
        <begin position="471"/>
        <end position="484"/>
    </location>
</feature>
<reference evidence="2" key="1">
    <citation type="journal article" date="2019" name="Sci. Rep.">
        <title>Draft genome of Tanacetum cinerariifolium, the natural source of mosquito coil.</title>
        <authorList>
            <person name="Yamashiro T."/>
            <person name="Shiraishi A."/>
            <person name="Satake H."/>
            <person name="Nakayama K."/>
        </authorList>
    </citation>
    <scope>NUCLEOTIDE SEQUENCE</scope>
</reference>
<feature type="compositionally biased region" description="Polar residues" evidence="1">
    <location>
        <begin position="218"/>
        <end position="228"/>
    </location>
</feature>
<dbReference type="EMBL" id="BKCJ010083246">
    <property type="protein sequence ID" value="GEW97832.1"/>
    <property type="molecule type" value="Genomic_DNA"/>
</dbReference>
<accession>A0A699H0D3</accession>
<dbReference type="AlphaFoldDB" id="A0A699H0D3"/>
<organism evidence="2">
    <name type="scientific">Tanacetum cinerariifolium</name>
    <name type="common">Dalmatian daisy</name>
    <name type="synonym">Chrysanthemum cinerariifolium</name>
    <dbReference type="NCBI Taxonomy" id="118510"/>
    <lineage>
        <taxon>Eukaryota</taxon>
        <taxon>Viridiplantae</taxon>
        <taxon>Streptophyta</taxon>
        <taxon>Embryophyta</taxon>
        <taxon>Tracheophyta</taxon>
        <taxon>Spermatophyta</taxon>
        <taxon>Magnoliopsida</taxon>
        <taxon>eudicotyledons</taxon>
        <taxon>Gunneridae</taxon>
        <taxon>Pentapetalae</taxon>
        <taxon>asterids</taxon>
        <taxon>campanulids</taxon>
        <taxon>Asterales</taxon>
        <taxon>Asteraceae</taxon>
        <taxon>Asteroideae</taxon>
        <taxon>Anthemideae</taxon>
        <taxon>Anthemidinae</taxon>
        <taxon>Tanacetum</taxon>
    </lineage>
</organism>
<gene>
    <name evidence="2" type="ORF">Tci_269808</name>
</gene>
<evidence type="ECO:0000313" key="2">
    <source>
        <dbReference type="EMBL" id="GEW97832.1"/>
    </source>
</evidence>
<evidence type="ECO:0000256" key="1">
    <source>
        <dbReference type="SAM" id="MobiDB-lite"/>
    </source>
</evidence>
<feature type="region of interest" description="Disordered" evidence="1">
    <location>
        <begin position="217"/>
        <end position="322"/>
    </location>
</feature>
<proteinExistence type="predicted"/>